<gene>
    <name evidence="1" type="ORF">ABS33_08210</name>
</gene>
<name>A0A0R2XAF0_9BACT</name>
<reference evidence="1 2" key="1">
    <citation type="submission" date="2015-10" db="EMBL/GenBank/DDBJ databases">
        <title>Metagenome-Assembled Genomes uncover a global brackish microbiome.</title>
        <authorList>
            <person name="Hugerth L.W."/>
            <person name="Larsson J."/>
            <person name="Alneberg J."/>
            <person name="Lindh M.V."/>
            <person name="Legrand C."/>
            <person name="Pinhassi J."/>
            <person name="Andersson A.F."/>
        </authorList>
    </citation>
    <scope>NUCLEOTIDE SEQUENCE [LARGE SCALE GENOMIC DNA]</scope>
    <source>
        <strain evidence="1">BACL9 MAG-120924-bin69</strain>
    </source>
</reference>
<accession>A0A0R2XAF0</accession>
<organism evidence="1 2">
    <name type="scientific">Verrucomicrobia subdivision 6 bacterium BACL9 MAG-120924-bin69</name>
    <dbReference type="NCBI Taxonomy" id="1655635"/>
    <lineage>
        <taxon>Bacteria</taxon>
        <taxon>Pseudomonadati</taxon>
        <taxon>Verrucomicrobiota</taxon>
        <taxon>Verrucomicrobiia</taxon>
        <taxon>Verrucomicrobiales</taxon>
        <taxon>Verrucomicrobia subdivision 6</taxon>
    </lineage>
</organism>
<dbReference type="EMBL" id="LIDN01000421">
    <property type="protein sequence ID" value="KRP31676.1"/>
    <property type="molecule type" value="Genomic_DNA"/>
</dbReference>
<sequence length="68" mass="7188">MNDPFAIALKFWAEIVGRFGVFSAEAVFALAGVATEKSGFPFFPVFTGADRHLSGMDGSGGESRDGEN</sequence>
<proteinExistence type="predicted"/>
<evidence type="ECO:0000313" key="2">
    <source>
        <dbReference type="Proteomes" id="UP000051220"/>
    </source>
</evidence>
<protein>
    <submittedName>
        <fullName evidence="1">Uncharacterized protein</fullName>
    </submittedName>
</protein>
<dbReference type="Proteomes" id="UP000051220">
    <property type="component" value="Unassembled WGS sequence"/>
</dbReference>
<evidence type="ECO:0000313" key="1">
    <source>
        <dbReference type="EMBL" id="KRP31676.1"/>
    </source>
</evidence>
<comment type="caution">
    <text evidence="1">The sequence shown here is derived from an EMBL/GenBank/DDBJ whole genome shotgun (WGS) entry which is preliminary data.</text>
</comment>
<dbReference type="AlphaFoldDB" id="A0A0R2XAF0"/>